<evidence type="ECO:0000256" key="8">
    <source>
        <dbReference type="PROSITE-ProRule" id="PRU00703"/>
    </source>
</evidence>
<dbReference type="SMART" id="SM00924">
    <property type="entry name" value="MgtE_N"/>
    <property type="match status" value="1"/>
</dbReference>
<dbReference type="PROSITE" id="PS51371">
    <property type="entry name" value="CBS"/>
    <property type="match status" value="1"/>
</dbReference>
<keyword evidence="12" id="KW-1185">Reference proteome</keyword>
<dbReference type="InterPro" id="IPR000644">
    <property type="entry name" value="CBS_dom"/>
</dbReference>
<feature type="transmembrane region" description="Helical" evidence="9">
    <location>
        <begin position="381"/>
        <end position="403"/>
    </location>
</feature>
<comment type="similarity">
    <text evidence="2 9">Belongs to the SLC41A transporter family.</text>
</comment>
<evidence type="ECO:0000256" key="2">
    <source>
        <dbReference type="ARBA" id="ARBA00009749"/>
    </source>
</evidence>
<keyword evidence="5 9" id="KW-0460">Magnesium</keyword>
<keyword evidence="9" id="KW-0479">Metal-binding</keyword>
<dbReference type="EMBL" id="CP058350">
    <property type="protein sequence ID" value="QLF70557.1"/>
    <property type="molecule type" value="Genomic_DNA"/>
</dbReference>
<dbReference type="InterPro" id="IPR006668">
    <property type="entry name" value="Mg_transptr_MgtE_intracell_dom"/>
</dbReference>
<evidence type="ECO:0000259" key="10">
    <source>
        <dbReference type="PROSITE" id="PS51371"/>
    </source>
</evidence>
<keyword evidence="9" id="KW-1003">Cell membrane</keyword>
<keyword evidence="4 9" id="KW-0812">Transmembrane</keyword>
<dbReference type="SUPFAM" id="SSF54631">
    <property type="entry name" value="CBS-domain pair"/>
    <property type="match status" value="1"/>
</dbReference>
<dbReference type="Pfam" id="PF03448">
    <property type="entry name" value="MgtE_N"/>
    <property type="match status" value="1"/>
</dbReference>
<feature type="domain" description="CBS" evidence="10">
    <location>
        <begin position="226"/>
        <end position="282"/>
    </location>
</feature>
<keyword evidence="3 9" id="KW-0813">Transport</keyword>
<keyword evidence="7 9" id="KW-0472">Membrane</keyword>
<dbReference type="PANTHER" id="PTHR43773">
    <property type="entry name" value="MAGNESIUM TRANSPORTER MGTE"/>
    <property type="match status" value="1"/>
</dbReference>
<dbReference type="PANTHER" id="PTHR43773:SF1">
    <property type="entry name" value="MAGNESIUM TRANSPORTER MGTE"/>
    <property type="match status" value="1"/>
</dbReference>
<organism evidence="11 12">
    <name type="scientific">Peteryoungia desertarenae</name>
    <dbReference type="NCBI Taxonomy" id="1813451"/>
    <lineage>
        <taxon>Bacteria</taxon>
        <taxon>Pseudomonadati</taxon>
        <taxon>Pseudomonadota</taxon>
        <taxon>Alphaproteobacteria</taxon>
        <taxon>Hyphomicrobiales</taxon>
        <taxon>Rhizobiaceae</taxon>
        <taxon>Peteryoungia</taxon>
    </lineage>
</organism>
<evidence type="ECO:0000256" key="1">
    <source>
        <dbReference type="ARBA" id="ARBA00004141"/>
    </source>
</evidence>
<dbReference type="RefSeq" id="WP_138286111.1">
    <property type="nucleotide sequence ID" value="NZ_CP058350.1"/>
</dbReference>
<comment type="subunit">
    <text evidence="9">Homodimer.</text>
</comment>
<keyword evidence="6 9" id="KW-1133">Transmembrane helix</keyword>
<dbReference type="InterPro" id="IPR038076">
    <property type="entry name" value="MgtE_N_sf"/>
</dbReference>
<evidence type="ECO:0000256" key="7">
    <source>
        <dbReference type="ARBA" id="ARBA00023136"/>
    </source>
</evidence>
<evidence type="ECO:0000256" key="4">
    <source>
        <dbReference type="ARBA" id="ARBA00022692"/>
    </source>
</evidence>
<comment type="function">
    <text evidence="9">Acts as a magnesium transporter.</text>
</comment>
<dbReference type="InterPro" id="IPR006667">
    <property type="entry name" value="SLC41_membr_dom"/>
</dbReference>
<sequence>MTETEDEIRNRPPIEEMPESIYAEDGSVRSDFLMLVGAAIADRDLLFLRQRVARLHESELGDLIEAIQADQRIALVRLLGDDFDLTALTEVDEAIRLQIVENLPNAQIAAAIGELDSDDAVYILEDLDQADQDEILAQLPFTERVRLRRALDYPESSAGRRMQTEFVAVPPFWTVGQTIDYMRDEEDLPESFSQIFVIDPTFRLLGAVDLDRILRTKRQVKIEAIMRETNHPIPAVMDQEEAAQEFEQYDLLSAAVVDEGGRLVGVLTIDDVVDVIQEEAEEDLMRLGGVGDEELSDTVTETSRSRVPWLFVNLLTAILAASVISLFEATIEEIVALAVLMPIVAGMGGNAGSQTMTVTVRALATRNLDIHNAWRVVRREAGVGLLNGMVFGILIGLVAGLWFQDVNIGGIIATAMLINMFAAAVAGILIPILLDRLGADPAVSSAVFVTTVTDITGFFAFLGLATWWFRIGVGS</sequence>
<gene>
    <name evidence="11" type="primary">mgtE</name>
    <name evidence="11" type="ORF">FE840_014000</name>
</gene>
<evidence type="ECO:0000256" key="6">
    <source>
        <dbReference type="ARBA" id="ARBA00022989"/>
    </source>
</evidence>
<feature type="transmembrane region" description="Helical" evidence="9">
    <location>
        <begin position="307"/>
        <end position="327"/>
    </location>
</feature>
<dbReference type="Gene3D" id="1.10.357.20">
    <property type="entry name" value="SLC41 divalent cation transporters, integral membrane domain"/>
    <property type="match status" value="1"/>
</dbReference>
<proteinExistence type="inferred from homology"/>
<dbReference type="Gene3D" id="1.25.60.10">
    <property type="entry name" value="MgtE N-terminal domain-like"/>
    <property type="match status" value="1"/>
</dbReference>
<dbReference type="SMART" id="SM00116">
    <property type="entry name" value="CBS"/>
    <property type="match status" value="2"/>
</dbReference>
<evidence type="ECO:0000313" key="12">
    <source>
        <dbReference type="Proteomes" id="UP000308530"/>
    </source>
</evidence>
<dbReference type="InterPro" id="IPR046342">
    <property type="entry name" value="CBS_dom_sf"/>
</dbReference>
<evidence type="ECO:0000256" key="3">
    <source>
        <dbReference type="ARBA" id="ARBA00022448"/>
    </source>
</evidence>
<comment type="subcellular location">
    <subcellularLocation>
        <location evidence="9">Cell membrane</location>
        <topology evidence="9">Multi-pass membrane protein</topology>
    </subcellularLocation>
    <subcellularLocation>
        <location evidence="1">Membrane</location>
        <topology evidence="1">Multi-pass membrane protein</topology>
    </subcellularLocation>
</comment>
<dbReference type="NCBIfam" id="TIGR00400">
    <property type="entry name" value="mgtE"/>
    <property type="match status" value="1"/>
</dbReference>
<accession>A0ABX6QQ42</accession>
<dbReference type="SUPFAM" id="SSF161093">
    <property type="entry name" value="MgtE membrane domain-like"/>
    <property type="match status" value="1"/>
</dbReference>
<reference evidence="11 12" key="1">
    <citation type="submission" date="2020-06" db="EMBL/GenBank/DDBJ databases">
        <title>Genome sequence of Rhizobium sp strain ADMK78.</title>
        <authorList>
            <person name="Rahi P."/>
        </authorList>
    </citation>
    <scope>NUCLEOTIDE SEQUENCE [LARGE SCALE GENOMIC DNA]</scope>
    <source>
        <strain evidence="11 12">ADMK78</strain>
    </source>
</reference>
<comment type="caution">
    <text evidence="9">Lacks conserved residue(s) required for the propagation of feature annotation.</text>
</comment>
<dbReference type="InterPro" id="IPR036739">
    <property type="entry name" value="SLC41_membr_dom_sf"/>
</dbReference>
<protein>
    <recommendedName>
        <fullName evidence="9">Magnesium transporter MgtE</fullName>
    </recommendedName>
</protein>
<keyword evidence="8" id="KW-0129">CBS domain</keyword>
<feature type="transmembrane region" description="Helical" evidence="9">
    <location>
        <begin position="446"/>
        <end position="469"/>
    </location>
</feature>
<evidence type="ECO:0000313" key="11">
    <source>
        <dbReference type="EMBL" id="QLF70557.1"/>
    </source>
</evidence>
<dbReference type="Pfam" id="PF00571">
    <property type="entry name" value="CBS"/>
    <property type="match status" value="2"/>
</dbReference>
<name>A0ABX6QQ42_9HYPH</name>
<dbReference type="Proteomes" id="UP000308530">
    <property type="component" value="Chromosome"/>
</dbReference>
<dbReference type="InterPro" id="IPR006669">
    <property type="entry name" value="MgtE_transporter"/>
</dbReference>
<dbReference type="SUPFAM" id="SSF158791">
    <property type="entry name" value="MgtE N-terminal domain-like"/>
    <property type="match status" value="1"/>
</dbReference>
<dbReference type="Gene3D" id="3.10.580.10">
    <property type="entry name" value="CBS-domain"/>
    <property type="match status" value="1"/>
</dbReference>
<evidence type="ECO:0000256" key="9">
    <source>
        <dbReference type="RuleBase" id="RU362011"/>
    </source>
</evidence>
<evidence type="ECO:0000256" key="5">
    <source>
        <dbReference type="ARBA" id="ARBA00022842"/>
    </source>
</evidence>
<dbReference type="Pfam" id="PF01769">
    <property type="entry name" value="MgtE"/>
    <property type="match status" value="1"/>
</dbReference>
<dbReference type="CDD" id="cd04606">
    <property type="entry name" value="CBS_pair_Mg_transporter"/>
    <property type="match status" value="1"/>
</dbReference>
<feature type="transmembrane region" description="Helical" evidence="9">
    <location>
        <begin position="410"/>
        <end position="434"/>
    </location>
</feature>